<dbReference type="InterPro" id="IPR027417">
    <property type="entry name" value="P-loop_NTPase"/>
</dbReference>
<evidence type="ECO:0000256" key="2">
    <source>
        <dbReference type="ARBA" id="ARBA00022741"/>
    </source>
</evidence>
<keyword evidence="2" id="KW-0547">Nucleotide-binding</keyword>
<dbReference type="SUPFAM" id="SSF52540">
    <property type="entry name" value="P-loop containing nucleoside triphosphate hydrolases"/>
    <property type="match status" value="2"/>
</dbReference>
<dbReference type="InterPro" id="IPR003593">
    <property type="entry name" value="AAA+_ATPase"/>
</dbReference>
<evidence type="ECO:0000259" key="7">
    <source>
        <dbReference type="PROSITE" id="PS50893"/>
    </source>
</evidence>
<dbReference type="GO" id="GO:0005524">
    <property type="term" value="F:ATP binding"/>
    <property type="evidence" value="ECO:0007669"/>
    <property type="project" value="UniProtKB-KW"/>
</dbReference>
<dbReference type="SMART" id="SM00382">
    <property type="entry name" value="AAA"/>
    <property type="match status" value="1"/>
</dbReference>
<dbReference type="Proteomes" id="UP000198670">
    <property type="component" value="Unassembled WGS sequence"/>
</dbReference>
<sequence length="542" mass="61006">MINVSNLSLRYGKRVLFEDVNLKFTPGNCYGIIGANGAGKSTFLKIISGDVDPTTGSVSFTPGERMAVLKQDHYAFDEFSVIETVMMGHKELYDIMKEKDAIYAKENFSDADGERAGELEAKFAEMDGWNAESDAATLLSNLGIDEALHYKLVKELDGNQKVRVLLAQALFGSPDILLLDEPTNDLDINTIAWLEDFLAGYEAIVLVVSHDRHFLDSVCTHVVDIDFGKMNIYTGNYTFWYESSQLALKQRADQNKKMEDKVKELQEFIRRFSANASKSKQATSRKKALEKINLEEIKPSNRKYPAIMFNTMNREAGDQILQVEKLGKTVNGEVLFRDANFMVNKGDKIAVLSQNSLATTAFYDILTGRDTDHDGSFKWGVTINIADIPMDNTAYFEGKNENLIDWLREYASGEKDEQFIRGFLGKMLFSGEEVLKKCSVLSGGEKMRCMFSRMMLQGANMLLFDEPTNHLDLESITALNNGMNDFRGSILFTSRDHELTQTVANRIIELTPSGIIDKLMSYDDYINSEAVKEQREGMYASA</sequence>
<dbReference type="Gene3D" id="3.40.50.300">
    <property type="entry name" value="P-loop containing nucleotide triphosphate hydrolases"/>
    <property type="match status" value="2"/>
</dbReference>
<evidence type="ECO:0000256" key="3">
    <source>
        <dbReference type="ARBA" id="ARBA00022840"/>
    </source>
</evidence>
<proteinExistence type="inferred from homology"/>
<feature type="domain" description="ABC transporter" evidence="7">
    <location>
        <begin position="2"/>
        <end position="252"/>
    </location>
</feature>
<dbReference type="PANTHER" id="PTHR42855:SF2">
    <property type="entry name" value="DRUG RESISTANCE ABC TRANSPORTER,ATP-BINDING PROTEIN"/>
    <property type="match status" value="1"/>
</dbReference>
<feature type="coiled-coil region" evidence="6">
    <location>
        <begin position="248"/>
        <end position="275"/>
    </location>
</feature>
<keyword evidence="9" id="KW-1185">Reference proteome</keyword>
<dbReference type="FunFam" id="3.40.50.300:FF:000070">
    <property type="entry name" value="Putative ABC transporter ATP-binding component"/>
    <property type="match status" value="1"/>
</dbReference>
<dbReference type="Pfam" id="PF00005">
    <property type="entry name" value="ABC_tran"/>
    <property type="match status" value="2"/>
</dbReference>
<dbReference type="AlphaFoldDB" id="A0A1I3CSI6"/>
<evidence type="ECO:0000256" key="1">
    <source>
        <dbReference type="ARBA" id="ARBA00022737"/>
    </source>
</evidence>
<dbReference type="InterPro" id="IPR032781">
    <property type="entry name" value="ABC_tran_Xtn"/>
</dbReference>
<organism evidence="8 9">
    <name type="scientific">Parapedobacter indicus</name>
    <dbReference type="NCBI Taxonomy" id="1477437"/>
    <lineage>
        <taxon>Bacteria</taxon>
        <taxon>Pseudomonadati</taxon>
        <taxon>Bacteroidota</taxon>
        <taxon>Sphingobacteriia</taxon>
        <taxon>Sphingobacteriales</taxon>
        <taxon>Sphingobacteriaceae</taxon>
        <taxon>Parapedobacter</taxon>
    </lineage>
</organism>
<dbReference type="PROSITE" id="PS50893">
    <property type="entry name" value="ABC_TRANSPORTER_2"/>
    <property type="match status" value="2"/>
</dbReference>
<evidence type="ECO:0000256" key="6">
    <source>
        <dbReference type="SAM" id="Coils"/>
    </source>
</evidence>
<dbReference type="STRING" id="1477437.SAMN05444682_101169"/>
<dbReference type="PANTHER" id="PTHR42855">
    <property type="entry name" value="ABC TRANSPORTER ATP-BINDING SUBUNIT"/>
    <property type="match status" value="1"/>
</dbReference>
<name>A0A1I3CSI6_9SPHI</name>
<evidence type="ECO:0000256" key="4">
    <source>
        <dbReference type="ARBA" id="ARBA00061551"/>
    </source>
</evidence>
<keyword evidence="3" id="KW-0067">ATP-binding</keyword>
<dbReference type="FunFam" id="3.40.50.300:FF:000011">
    <property type="entry name" value="Putative ABC transporter ATP-binding component"/>
    <property type="match status" value="1"/>
</dbReference>
<dbReference type="GO" id="GO:0016887">
    <property type="term" value="F:ATP hydrolysis activity"/>
    <property type="evidence" value="ECO:0007669"/>
    <property type="project" value="InterPro"/>
</dbReference>
<dbReference type="RefSeq" id="WP_090622715.1">
    <property type="nucleotide sequence ID" value="NZ_FOQO01000001.1"/>
</dbReference>
<dbReference type="Pfam" id="PF12848">
    <property type="entry name" value="ABC_tran_Xtn"/>
    <property type="match status" value="1"/>
</dbReference>
<gene>
    <name evidence="8" type="ORF">SAMN05444682_101169</name>
</gene>
<reference evidence="8 9" key="1">
    <citation type="submission" date="2016-10" db="EMBL/GenBank/DDBJ databases">
        <authorList>
            <person name="de Groot N.N."/>
        </authorList>
    </citation>
    <scope>NUCLEOTIDE SEQUENCE [LARGE SCALE GENOMIC DNA]</scope>
    <source>
        <strain evidence="8 9">RK1</strain>
    </source>
</reference>
<dbReference type="InterPro" id="IPR051309">
    <property type="entry name" value="ABCF_ATPase"/>
</dbReference>
<evidence type="ECO:0000256" key="5">
    <source>
        <dbReference type="ARBA" id="ARBA00074044"/>
    </source>
</evidence>
<dbReference type="CDD" id="cd03221">
    <property type="entry name" value="ABCF_EF-3"/>
    <property type="match status" value="2"/>
</dbReference>
<feature type="domain" description="ABC transporter" evidence="7">
    <location>
        <begin position="321"/>
        <end position="538"/>
    </location>
</feature>
<dbReference type="EMBL" id="FOQO01000001">
    <property type="protein sequence ID" value="SFH77475.1"/>
    <property type="molecule type" value="Genomic_DNA"/>
</dbReference>
<evidence type="ECO:0000313" key="9">
    <source>
        <dbReference type="Proteomes" id="UP000198670"/>
    </source>
</evidence>
<dbReference type="InterPro" id="IPR003439">
    <property type="entry name" value="ABC_transporter-like_ATP-bd"/>
</dbReference>
<keyword evidence="6" id="KW-0175">Coiled coil</keyword>
<protein>
    <recommendedName>
        <fullName evidence="5">Probable ATP-binding protein YbiT</fullName>
    </recommendedName>
</protein>
<dbReference type="OrthoDB" id="9804035at2"/>
<evidence type="ECO:0000313" key="8">
    <source>
        <dbReference type="EMBL" id="SFH77475.1"/>
    </source>
</evidence>
<keyword evidence="1" id="KW-0677">Repeat</keyword>
<comment type="similarity">
    <text evidence="4">Belongs to the ABC transporter superfamily. ABCF family. YbiT subfamily.</text>
</comment>
<accession>A0A1I3CSI6</accession>